<accession>A0ABD3QGD9</accession>
<dbReference type="Proteomes" id="UP001530315">
    <property type="component" value="Unassembled WGS sequence"/>
</dbReference>
<sequence length="91" mass="9938">MAASTETTSLVRKNSKEDEGELSQVEGIPACYSTVKQQLKTAGYSPSFFRRWTPSSWAPTQRGTSSGKLGDTFNPTTVLAIDYLEVQPAFS</sequence>
<gene>
    <name evidence="2" type="ORF">ACHAW5_000791</name>
</gene>
<reference evidence="2 3" key="1">
    <citation type="submission" date="2024-10" db="EMBL/GenBank/DDBJ databases">
        <title>Updated reference genomes for cyclostephanoid diatoms.</title>
        <authorList>
            <person name="Roberts W.R."/>
            <person name="Alverson A.J."/>
        </authorList>
    </citation>
    <scope>NUCLEOTIDE SEQUENCE [LARGE SCALE GENOMIC DNA]</scope>
    <source>
        <strain evidence="2 3">AJA276-08</strain>
    </source>
</reference>
<dbReference type="AlphaFoldDB" id="A0ABD3QGD9"/>
<feature type="compositionally biased region" description="Polar residues" evidence="1">
    <location>
        <begin position="1"/>
        <end position="12"/>
    </location>
</feature>
<protein>
    <submittedName>
        <fullName evidence="2">Uncharacterized protein</fullName>
    </submittedName>
</protein>
<organism evidence="2 3">
    <name type="scientific">Stephanodiscus triporus</name>
    <dbReference type="NCBI Taxonomy" id="2934178"/>
    <lineage>
        <taxon>Eukaryota</taxon>
        <taxon>Sar</taxon>
        <taxon>Stramenopiles</taxon>
        <taxon>Ochrophyta</taxon>
        <taxon>Bacillariophyta</taxon>
        <taxon>Coscinodiscophyceae</taxon>
        <taxon>Thalassiosirophycidae</taxon>
        <taxon>Stephanodiscales</taxon>
        <taxon>Stephanodiscaceae</taxon>
        <taxon>Stephanodiscus</taxon>
    </lineage>
</organism>
<evidence type="ECO:0000313" key="3">
    <source>
        <dbReference type="Proteomes" id="UP001530315"/>
    </source>
</evidence>
<comment type="caution">
    <text evidence="2">The sequence shown here is derived from an EMBL/GenBank/DDBJ whole genome shotgun (WGS) entry which is preliminary data.</text>
</comment>
<feature type="region of interest" description="Disordered" evidence="1">
    <location>
        <begin position="1"/>
        <end position="24"/>
    </location>
</feature>
<evidence type="ECO:0000313" key="2">
    <source>
        <dbReference type="EMBL" id="KAL3799207.1"/>
    </source>
</evidence>
<dbReference type="EMBL" id="JALLAZ020000265">
    <property type="protein sequence ID" value="KAL3799207.1"/>
    <property type="molecule type" value="Genomic_DNA"/>
</dbReference>
<name>A0ABD3QGD9_9STRA</name>
<proteinExistence type="predicted"/>
<keyword evidence="3" id="KW-1185">Reference proteome</keyword>
<evidence type="ECO:0000256" key="1">
    <source>
        <dbReference type="SAM" id="MobiDB-lite"/>
    </source>
</evidence>